<feature type="compositionally biased region" description="Polar residues" evidence="1">
    <location>
        <begin position="29"/>
        <end position="51"/>
    </location>
</feature>
<feature type="signal peptide" evidence="2">
    <location>
        <begin position="1"/>
        <end position="20"/>
    </location>
</feature>
<dbReference type="EMBL" id="CP021323">
    <property type="protein sequence ID" value="ARS53275.1"/>
    <property type="molecule type" value="Genomic_DNA"/>
</dbReference>
<evidence type="ECO:0000313" key="3">
    <source>
        <dbReference type="EMBL" id="ARS53275.1"/>
    </source>
</evidence>
<accession>A0A2Z2H789</accession>
<keyword evidence="4" id="KW-1185">Reference proteome</keyword>
<name>A0A2Z2H789_9GAMM</name>
<reference evidence="3 4" key="1">
    <citation type="journal article" date="2017" name="Int. J. Syst. Evol. Microbiol.">
        <title>Kushneria konosiri sp. nov., isolated from the Korean salt-fermented seafood Daemi-jeot.</title>
        <authorList>
            <person name="Yun J.H."/>
            <person name="Park S.K."/>
            <person name="Lee J.Y."/>
            <person name="Jung M.J."/>
            <person name="Bae J.W."/>
        </authorList>
    </citation>
    <scope>NUCLEOTIDE SEQUENCE [LARGE SCALE GENOMIC DNA]</scope>
    <source>
        <strain evidence="3 4">X49</strain>
    </source>
</reference>
<proteinExistence type="predicted"/>
<dbReference type="OrthoDB" id="6184318at2"/>
<gene>
    <name evidence="3" type="ORF">B9G99_10760</name>
</gene>
<keyword evidence="2" id="KW-0732">Signal</keyword>
<dbReference type="RefSeq" id="WP_086622156.1">
    <property type="nucleotide sequence ID" value="NZ_CP021323.1"/>
</dbReference>
<sequence>MKAIWLAAVALTLAATPALASDMDADDGQMQSNQAHEQHQQSAPSSNTEAEPTTDKKDQDGRTTRQSDDMSLDIDQKERAESSHGDMSLEDDKTP</sequence>
<organism evidence="3 4">
    <name type="scientific">Kushneria konosiri</name>
    <dbReference type="NCBI Taxonomy" id="698828"/>
    <lineage>
        <taxon>Bacteria</taxon>
        <taxon>Pseudomonadati</taxon>
        <taxon>Pseudomonadota</taxon>
        <taxon>Gammaproteobacteria</taxon>
        <taxon>Oceanospirillales</taxon>
        <taxon>Halomonadaceae</taxon>
        <taxon>Kushneria</taxon>
    </lineage>
</organism>
<evidence type="ECO:0000313" key="4">
    <source>
        <dbReference type="Proteomes" id="UP000250025"/>
    </source>
</evidence>
<dbReference type="KEGG" id="kus:B9G99_10760"/>
<feature type="chain" id="PRO_5016291573" description="Pentapeptide MXKDX repeat protein" evidence="2">
    <location>
        <begin position="21"/>
        <end position="95"/>
    </location>
</feature>
<feature type="region of interest" description="Disordered" evidence="1">
    <location>
        <begin position="22"/>
        <end position="95"/>
    </location>
</feature>
<dbReference type="Proteomes" id="UP000250025">
    <property type="component" value="Chromosome"/>
</dbReference>
<evidence type="ECO:0000256" key="1">
    <source>
        <dbReference type="SAM" id="MobiDB-lite"/>
    </source>
</evidence>
<dbReference type="AlphaFoldDB" id="A0A2Z2H789"/>
<feature type="compositionally biased region" description="Basic and acidic residues" evidence="1">
    <location>
        <begin position="53"/>
        <end position="84"/>
    </location>
</feature>
<protein>
    <recommendedName>
        <fullName evidence="5">Pentapeptide MXKDX repeat protein</fullName>
    </recommendedName>
</protein>
<evidence type="ECO:0008006" key="5">
    <source>
        <dbReference type="Google" id="ProtNLM"/>
    </source>
</evidence>
<evidence type="ECO:0000256" key="2">
    <source>
        <dbReference type="SAM" id="SignalP"/>
    </source>
</evidence>